<protein>
    <submittedName>
        <fullName evidence="1 3">Uncharacterized protein</fullName>
    </submittedName>
</protein>
<dbReference type="AlphaFoldDB" id="A0A090LIC7"/>
<evidence type="ECO:0000313" key="4">
    <source>
        <dbReference type="WormBase" id="SRAE_2000256000"/>
    </source>
</evidence>
<dbReference type="RefSeq" id="XP_024507098.1">
    <property type="nucleotide sequence ID" value="XM_024653642.1"/>
</dbReference>
<dbReference type="EMBL" id="LN609529">
    <property type="protein sequence ID" value="CEF67898.1"/>
    <property type="molecule type" value="Genomic_DNA"/>
</dbReference>
<gene>
    <name evidence="1 3 4" type="ORF">SRAE_2000256000</name>
</gene>
<reference evidence="1 2" key="1">
    <citation type="submission" date="2014-09" db="EMBL/GenBank/DDBJ databases">
        <authorList>
            <person name="Martin A.A."/>
        </authorList>
    </citation>
    <scope>NUCLEOTIDE SEQUENCE</scope>
    <source>
        <strain evidence="2">ED321</strain>
        <strain evidence="1">ED321 Heterogonic</strain>
    </source>
</reference>
<accession>A0A090LIC7</accession>
<dbReference type="GeneID" id="36380263"/>
<dbReference type="WormBase" id="SRAE_2000256000">
    <property type="protein sequence ID" value="SRP04277"/>
    <property type="gene ID" value="WBGene00262770"/>
</dbReference>
<name>A0A090LIC7_STRRB</name>
<proteinExistence type="predicted"/>
<organism evidence="1">
    <name type="scientific">Strongyloides ratti</name>
    <name type="common">Parasitic roundworm</name>
    <dbReference type="NCBI Taxonomy" id="34506"/>
    <lineage>
        <taxon>Eukaryota</taxon>
        <taxon>Metazoa</taxon>
        <taxon>Ecdysozoa</taxon>
        <taxon>Nematoda</taxon>
        <taxon>Chromadorea</taxon>
        <taxon>Rhabditida</taxon>
        <taxon>Tylenchina</taxon>
        <taxon>Panagrolaimomorpha</taxon>
        <taxon>Strongyloidoidea</taxon>
        <taxon>Strongyloididae</taxon>
        <taxon>Strongyloides</taxon>
    </lineage>
</organism>
<evidence type="ECO:0000313" key="3">
    <source>
        <dbReference type="WBParaSite" id="SRAE_2000256000.1"/>
    </source>
</evidence>
<dbReference type="WBParaSite" id="SRAE_2000256000.1">
    <property type="protein sequence ID" value="SRAE_2000256000.1"/>
    <property type="gene ID" value="WBGene00262770"/>
</dbReference>
<dbReference type="CTD" id="36380263"/>
<keyword evidence="2" id="KW-1185">Reference proteome</keyword>
<dbReference type="Proteomes" id="UP000035682">
    <property type="component" value="Unplaced"/>
</dbReference>
<sequence>MADNVFNSLSFDYMKSSIRKDVIENEEKKELKKQLKRIAILLDSEHDLQLKLNGINDVDIERLIYYLKFDNDEIFEDDSNNNTSQIKLNEIPTDEILKILNIHKKNNEKHNKNNLVSKKLWNFNKKLEIKENSKNVKPLAFNENYKITENLDNMLIKYKFIHNNKITKISKNNKEIEINTKKESDDKYRKKNFNFNRKFTLL</sequence>
<evidence type="ECO:0000313" key="1">
    <source>
        <dbReference type="EMBL" id="CEF67898.1"/>
    </source>
</evidence>
<evidence type="ECO:0000313" key="2">
    <source>
        <dbReference type="Proteomes" id="UP000035682"/>
    </source>
</evidence>
<reference evidence="3" key="2">
    <citation type="submission" date="2020-12" db="UniProtKB">
        <authorList>
            <consortium name="WormBaseParasite"/>
        </authorList>
    </citation>
    <scope>IDENTIFICATION</scope>
</reference>